<reference evidence="1" key="1">
    <citation type="submission" date="2018-07" db="EMBL/GenBank/DDBJ databases">
        <authorList>
            <consortium name="NARMS: The National Antimicrobial Resistance Monitoring System"/>
        </authorList>
    </citation>
    <scope>NUCLEOTIDE SEQUENCE</scope>
    <source>
        <strain evidence="1">FSIS1701469</strain>
    </source>
</reference>
<gene>
    <name evidence="1" type="ORF">CEE03_04030</name>
</gene>
<sequence length="96" mass="10478">MNIKPLLYSFSCFVSLAQASELPKQVPEIEVGQLQCACNFKVDPNSSPGTLLSDISNGCRVSEKQAEKLMKMLSVIPGSDSKAYSCEGVDIDYNNR</sequence>
<organism evidence="1">
    <name type="scientific">Salmonella enterica subsp. enterica serovar Rissen</name>
    <dbReference type="NCBI Taxonomy" id="399587"/>
    <lineage>
        <taxon>Bacteria</taxon>
        <taxon>Pseudomonadati</taxon>
        <taxon>Pseudomonadota</taxon>
        <taxon>Gammaproteobacteria</taxon>
        <taxon>Enterobacterales</taxon>
        <taxon>Enterobacteriaceae</taxon>
        <taxon>Salmonella</taxon>
    </lineage>
</organism>
<comment type="caution">
    <text evidence="1">The sequence shown here is derived from an EMBL/GenBank/DDBJ whole genome shotgun (WGS) entry which is preliminary data.</text>
</comment>
<dbReference type="AlphaFoldDB" id="A0A5J1RP16"/>
<dbReference type="EMBL" id="AAMKVT010000002">
    <property type="protein sequence ID" value="EDI3823718.1"/>
    <property type="molecule type" value="Genomic_DNA"/>
</dbReference>
<proteinExistence type="predicted"/>
<protein>
    <submittedName>
        <fullName evidence="1">Uncharacterized protein</fullName>
    </submittedName>
</protein>
<dbReference type="RefSeq" id="WP_135733575.1">
    <property type="nucleotide sequence ID" value="NZ_CALPAC010000004.1"/>
</dbReference>
<evidence type="ECO:0000313" key="1">
    <source>
        <dbReference type="EMBL" id="EDI3823718.1"/>
    </source>
</evidence>
<accession>A0A5J1RP16</accession>
<name>A0A5J1RP16_SALET</name>